<keyword evidence="1" id="KW-0597">Phosphoprotein</keyword>
<dbReference type="PANTHER" id="PTHR44520:SF2">
    <property type="entry name" value="RESPONSE REGULATOR RCP1"/>
    <property type="match status" value="1"/>
</dbReference>
<sequence length="146" mass="16877">MNILNNVFQPTNIYLLEDDEIDAMSIIRAFDRYSIENPMIRFVDGQDALDFFAATNQTSPFIILLDLEMPRVNGFEFLERIREDHALSQSVVFVLSTSTAKEHISELYKNNIAGYIVKSDLDPNYDNLIRLLNSYFEIVQLPPQSH</sequence>
<proteinExistence type="predicted"/>
<dbReference type="SMART" id="SM00448">
    <property type="entry name" value="REC"/>
    <property type="match status" value="1"/>
</dbReference>
<dbReference type="RefSeq" id="WP_208831331.1">
    <property type="nucleotide sequence ID" value="NZ_CP072110.1"/>
</dbReference>
<evidence type="ECO:0000259" key="2">
    <source>
        <dbReference type="PROSITE" id="PS50110"/>
    </source>
</evidence>
<dbReference type="Pfam" id="PF00072">
    <property type="entry name" value="Response_reg"/>
    <property type="match status" value="1"/>
</dbReference>
<dbReference type="EMBL" id="CP072110">
    <property type="protein sequence ID" value="QTH63274.1"/>
    <property type="molecule type" value="Genomic_DNA"/>
</dbReference>
<dbReference type="KEGG" id="psym:J1N51_11080"/>
<dbReference type="PROSITE" id="PS50110">
    <property type="entry name" value="RESPONSE_REGULATORY"/>
    <property type="match status" value="1"/>
</dbReference>
<feature type="domain" description="Response regulatory" evidence="2">
    <location>
        <begin position="12"/>
        <end position="133"/>
    </location>
</feature>
<dbReference type="InterPro" id="IPR001789">
    <property type="entry name" value="Sig_transdc_resp-reg_receiver"/>
</dbReference>
<dbReference type="InterPro" id="IPR052893">
    <property type="entry name" value="TCS_response_regulator"/>
</dbReference>
<reference evidence="3" key="1">
    <citation type="submission" date="2021-03" db="EMBL/GenBank/DDBJ databases">
        <title>Description of Psychrosphaera ytuae sp. nov. isolated from deep sea sediment of South China Sea.</title>
        <authorList>
            <person name="Zhang J."/>
            <person name="Xu X.-D."/>
        </authorList>
    </citation>
    <scope>NUCLEOTIDE SEQUENCE</scope>
    <source>
        <strain evidence="3">MTZ26</strain>
    </source>
</reference>
<gene>
    <name evidence="3" type="ORF">J1N51_11080</name>
</gene>
<organism evidence="3 4">
    <name type="scientific">Psychrosphaera ytuae</name>
    <dbReference type="NCBI Taxonomy" id="2820710"/>
    <lineage>
        <taxon>Bacteria</taxon>
        <taxon>Pseudomonadati</taxon>
        <taxon>Pseudomonadota</taxon>
        <taxon>Gammaproteobacteria</taxon>
        <taxon>Alteromonadales</taxon>
        <taxon>Pseudoalteromonadaceae</taxon>
        <taxon>Psychrosphaera</taxon>
    </lineage>
</organism>
<name>A0A975DAE5_9GAMM</name>
<dbReference type="Gene3D" id="3.40.50.2300">
    <property type="match status" value="1"/>
</dbReference>
<evidence type="ECO:0000256" key="1">
    <source>
        <dbReference type="PROSITE-ProRule" id="PRU00169"/>
    </source>
</evidence>
<evidence type="ECO:0000313" key="3">
    <source>
        <dbReference type="EMBL" id="QTH63274.1"/>
    </source>
</evidence>
<evidence type="ECO:0000313" key="4">
    <source>
        <dbReference type="Proteomes" id="UP000682739"/>
    </source>
</evidence>
<dbReference type="GO" id="GO:0000160">
    <property type="term" value="P:phosphorelay signal transduction system"/>
    <property type="evidence" value="ECO:0007669"/>
    <property type="project" value="InterPro"/>
</dbReference>
<keyword evidence="4" id="KW-1185">Reference proteome</keyword>
<dbReference type="Proteomes" id="UP000682739">
    <property type="component" value="Chromosome"/>
</dbReference>
<dbReference type="PANTHER" id="PTHR44520">
    <property type="entry name" value="RESPONSE REGULATOR RCP1-RELATED"/>
    <property type="match status" value="1"/>
</dbReference>
<protein>
    <submittedName>
        <fullName evidence="3">Response regulator</fullName>
    </submittedName>
</protein>
<dbReference type="SUPFAM" id="SSF52172">
    <property type="entry name" value="CheY-like"/>
    <property type="match status" value="1"/>
</dbReference>
<accession>A0A975DAE5</accession>
<dbReference type="InterPro" id="IPR011006">
    <property type="entry name" value="CheY-like_superfamily"/>
</dbReference>
<dbReference type="AlphaFoldDB" id="A0A975DAE5"/>
<feature type="modified residue" description="4-aspartylphosphate" evidence="1">
    <location>
        <position position="66"/>
    </location>
</feature>